<dbReference type="Proteomes" id="UP001259572">
    <property type="component" value="Unassembled WGS sequence"/>
</dbReference>
<feature type="domain" description="HTH crp-type" evidence="5">
    <location>
        <begin position="142"/>
        <end position="215"/>
    </location>
</feature>
<dbReference type="SMART" id="SM00100">
    <property type="entry name" value="cNMP"/>
    <property type="match status" value="1"/>
</dbReference>
<evidence type="ECO:0000259" key="5">
    <source>
        <dbReference type="PROSITE" id="PS51063"/>
    </source>
</evidence>
<dbReference type="SMART" id="SM00419">
    <property type="entry name" value="HTH_CRP"/>
    <property type="match status" value="1"/>
</dbReference>
<dbReference type="PANTHER" id="PTHR24567">
    <property type="entry name" value="CRP FAMILY TRANSCRIPTIONAL REGULATORY PROTEIN"/>
    <property type="match status" value="1"/>
</dbReference>
<dbReference type="InterPro" id="IPR018490">
    <property type="entry name" value="cNMP-bd_dom_sf"/>
</dbReference>
<dbReference type="Gene3D" id="2.60.120.10">
    <property type="entry name" value="Jelly Rolls"/>
    <property type="match status" value="1"/>
</dbReference>
<dbReference type="InterPro" id="IPR036388">
    <property type="entry name" value="WH-like_DNA-bd_sf"/>
</dbReference>
<evidence type="ECO:0000256" key="2">
    <source>
        <dbReference type="ARBA" id="ARBA00023125"/>
    </source>
</evidence>
<evidence type="ECO:0000259" key="4">
    <source>
        <dbReference type="PROSITE" id="PS50042"/>
    </source>
</evidence>
<protein>
    <submittedName>
        <fullName evidence="6">Crp/Fnr family transcriptional regulator</fullName>
    </submittedName>
</protein>
<dbReference type="RefSeq" id="WP_315727733.1">
    <property type="nucleotide sequence ID" value="NZ_JAVUPU010000009.1"/>
</dbReference>
<dbReference type="InterPro" id="IPR000595">
    <property type="entry name" value="cNMP-bd_dom"/>
</dbReference>
<reference evidence="6 7" key="1">
    <citation type="submission" date="2023-05" db="EMBL/GenBank/DDBJ databases">
        <authorList>
            <person name="Guo Y."/>
        </authorList>
    </citation>
    <scope>NUCLEOTIDE SEQUENCE [LARGE SCALE GENOMIC DNA]</scope>
    <source>
        <strain evidence="6 7">GR2756</strain>
    </source>
</reference>
<comment type="caution">
    <text evidence="6">The sequence shown here is derived from an EMBL/GenBank/DDBJ whole genome shotgun (WGS) entry which is preliminary data.</text>
</comment>
<keyword evidence="1" id="KW-0805">Transcription regulation</keyword>
<dbReference type="InterPro" id="IPR036390">
    <property type="entry name" value="WH_DNA-bd_sf"/>
</dbReference>
<dbReference type="CDD" id="cd00038">
    <property type="entry name" value="CAP_ED"/>
    <property type="match status" value="1"/>
</dbReference>
<dbReference type="EMBL" id="JAVUPU010000009">
    <property type="protein sequence ID" value="MDT9600505.1"/>
    <property type="molecule type" value="Genomic_DNA"/>
</dbReference>
<evidence type="ECO:0000256" key="3">
    <source>
        <dbReference type="ARBA" id="ARBA00023163"/>
    </source>
</evidence>
<gene>
    <name evidence="6" type="ORF">RQX22_16210</name>
</gene>
<organism evidence="6 7">
    <name type="scientific">Sphingosinicella rhizophila</name>
    <dbReference type="NCBI Taxonomy" id="3050082"/>
    <lineage>
        <taxon>Bacteria</taxon>
        <taxon>Pseudomonadati</taxon>
        <taxon>Pseudomonadota</taxon>
        <taxon>Alphaproteobacteria</taxon>
        <taxon>Sphingomonadales</taxon>
        <taxon>Sphingosinicellaceae</taxon>
        <taxon>Sphingosinicella</taxon>
    </lineage>
</organism>
<dbReference type="SUPFAM" id="SSF51206">
    <property type="entry name" value="cAMP-binding domain-like"/>
    <property type="match status" value="1"/>
</dbReference>
<sequence length="227" mass="25364">MTYSTFDMFQWMDAEAASAFQEAAFRRDYAAGQVIYLQGDHGQEMFRLVSGSVRMSVSRSDGREIVHAFFEPGDCFGDSSMVDFGPRPQTAEAHTDIVVDVIDMSNFVRLRDAHRTFGDAMLKLLARQMRAACMYFEEASLDDMSARVARRILDATRSFGTDADGGKRLSLRLPQADIAHMVGASRQSVNKVLQRFQCEGLITIEYGNILVHDLEGIRRAVGCELPS</sequence>
<keyword evidence="2" id="KW-0238">DNA-binding</keyword>
<dbReference type="PROSITE" id="PS51063">
    <property type="entry name" value="HTH_CRP_2"/>
    <property type="match status" value="1"/>
</dbReference>
<dbReference type="InterPro" id="IPR012318">
    <property type="entry name" value="HTH_CRP"/>
</dbReference>
<evidence type="ECO:0000313" key="7">
    <source>
        <dbReference type="Proteomes" id="UP001259572"/>
    </source>
</evidence>
<dbReference type="Gene3D" id="1.10.10.10">
    <property type="entry name" value="Winged helix-like DNA-binding domain superfamily/Winged helix DNA-binding domain"/>
    <property type="match status" value="1"/>
</dbReference>
<keyword evidence="7" id="KW-1185">Reference proteome</keyword>
<proteinExistence type="predicted"/>
<feature type="domain" description="Cyclic nucleotide-binding" evidence="4">
    <location>
        <begin position="8"/>
        <end position="110"/>
    </location>
</feature>
<dbReference type="Pfam" id="PF00027">
    <property type="entry name" value="cNMP_binding"/>
    <property type="match status" value="1"/>
</dbReference>
<name>A0ABU3QC32_9SPHN</name>
<dbReference type="Pfam" id="PF13545">
    <property type="entry name" value="HTH_Crp_2"/>
    <property type="match status" value="1"/>
</dbReference>
<evidence type="ECO:0000313" key="6">
    <source>
        <dbReference type="EMBL" id="MDT9600505.1"/>
    </source>
</evidence>
<evidence type="ECO:0000256" key="1">
    <source>
        <dbReference type="ARBA" id="ARBA00023015"/>
    </source>
</evidence>
<accession>A0ABU3QC32</accession>
<dbReference type="PANTHER" id="PTHR24567:SF68">
    <property type="entry name" value="DNA-BINDING TRANSCRIPTIONAL DUAL REGULATOR CRP"/>
    <property type="match status" value="1"/>
</dbReference>
<dbReference type="SUPFAM" id="SSF46785">
    <property type="entry name" value="Winged helix' DNA-binding domain"/>
    <property type="match status" value="1"/>
</dbReference>
<dbReference type="InterPro" id="IPR050397">
    <property type="entry name" value="Env_Response_Regulators"/>
</dbReference>
<dbReference type="InterPro" id="IPR014710">
    <property type="entry name" value="RmlC-like_jellyroll"/>
</dbReference>
<keyword evidence="3" id="KW-0804">Transcription</keyword>
<dbReference type="PROSITE" id="PS50042">
    <property type="entry name" value="CNMP_BINDING_3"/>
    <property type="match status" value="1"/>
</dbReference>